<dbReference type="InterPro" id="IPR003879">
    <property type="entry name" value="Butyrophylin_SPRY"/>
</dbReference>
<evidence type="ECO:0000313" key="6">
    <source>
        <dbReference type="Ensembl" id="ENSEBUP00000005719.1"/>
    </source>
</evidence>
<dbReference type="Gene3D" id="2.60.120.920">
    <property type="match status" value="1"/>
</dbReference>
<dbReference type="InterPro" id="IPR003877">
    <property type="entry name" value="SPRY_dom"/>
</dbReference>
<feature type="domain" description="B30.2/SPRY" evidence="5">
    <location>
        <begin position="145"/>
        <end position="340"/>
    </location>
</feature>
<dbReference type="SMART" id="SM00589">
    <property type="entry name" value="PRY"/>
    <property type="match status" value="1"/>
</dbReference>
<dbReference type="Pfam" id="PF00622">
    <property type="entry name" value="SPRY"/>
    <property type="match status" value="1"/>
</dbReference>
<name>A0A8C4NKI0_EPTBU</name>
<dbReference type="Proteomes" id="UP000694388">
    <property type="component" value="Unplaced"/>
</dbReference>
<evidence type="ECO:0000256" key="4">
    <source>
        <dbReference type="SAM" id="Coils"/>
    </source>
</evidence>
<keyword evidence="1" id="KW-0479">Metal-binding</keyword>
<reference evidence="6" key="1">
    <citation type="submission" date="2025-08" db="UniProtKB">
        <authorList>
            <consortium name="Ensembl"/>
        </authorList>
    </citation>
    <scope>IDENTIFICATION</scope>
</reference>
<evidence type="ECO:0000256" key="3">
    <source>
        <dbReference type="ARBA" id="ARBA00022833"/>
    </source>
</evidence>
<proteinExistence type="predicted"/>
<evidence type="ECO:0000313" key="7">
    <source>
        <dbReference type="Proteomes" id="UP000694388"/>
    </source>
</evidence>
<dbReference type="PROSITE" id="PS50188">
    <property type="entry name" value="B302_SPRY"/>
    <property type="match status" value="1"/>
</dbReference>
<dbReference type="InterPro" id="IPR013320">
    <property type="entry name" value="ConA-like_dom_sf"/>
</dbReference>
<dbReference type="GeneTree" id="ENSGT00940000154294"/>
<dbReference type="AlphaFoldDB" id="A0A8C4NKI0"/>
<accession>A0A8C4NKI0</accession>
<dbReference type="GO" id="GO:0008270">
    <property type="term" value="F:zinc ion binding"/>
    <property type="evidence" value="ECO:0007669"/>
    <property type="project" value="UniProtKB-KW"/>
</dbReference>
<feature type="coiled-coil region" evidence="4">
    <location>
        <begin position="41"/>
        <end position="78"/>
    </location>
</feature>
<dbReference type="InterPro" id="IPR006574">
    <property type="entry name" value="PRY"/>
</dbReference>
<dbReference type="PANTHER" id="PTHR25465:SF11">
    <property type="entry name" value="TRIPARTITE MOTIF CONTAINING 14"/>
    <property type="match status" value="1"/>
</dbReference>
<organism evidence="6 7">
    <name type="scientific">Eptatretus burgeri</name>
    <name type="common">Inshore hagfish</name>
    <dbReference type="NCBI Taxonomy" id="7764"/>
    <lineage>
        <taxon>Eukaryota</taxon>
        <taxon>Metazoa</taxon>
        <taxon>Chordata</taxon>
        <taxon>Craniata</taxon>
        <taxon>Vertebrata</taxon>
        <taxon>Cyclostomata</taxon>
        <taxon>Myxini</taxon>
        <taxon>Myxiniformes</taxon>
        <taxon>Myxinidae</taxon>
        <taxon>Eptatretinae</taxon>
        <taxon>Eptatretus</taxon>
    </lineage>
</organism>
<evidence type="ECO:0000256" key="1">
    <source>
        <dbReference type="ARBA" id="ARBA00022723"/>
    </source>
</evidence>
<evidence type="ECO:0000256" key="2">
    <source>
        <dbReference type="ARBA" id="ARBA00022771"/>
    </source>
</evidence>
<reference evidence="6" key="2">
    <citation type="submission" date="2025-09" db="UniProtKB">
        <authorList>
            <consortium name="Ensembl"/>
        </authorList>
    </citation>
    <scope>IDENTIFICATION</scope>
</reference>
<dbReference type="PRINTS" id="PR01407">
    <property type="entry name" value="BUTYPHLNCDUF"/>
</dbReference>
<dbReference type="Ensembl" id="ENSEBUT00000006162.1">
    <property type="protein sequence ID" value="ENSEBUP00000005719.1"/>
    <property type="gene ID" value="ENSEBUG00000003863.1"/>
</dbReference>
<protein>
    <recommendedName>
        <fullName evidence="5">B30.2/SPRY domain-containing protein</fullName>
    </recommendedName>
</protein>
<dbReference type="InterPro" id="IPR051051">
    <property type="entry name" value="E3_ubiq-ligase_TRIM/RNF"/>
</dbReference>
<dbReference type="SUPFAM" id="SSF49899">
    <property type="entry name" value="Concanavalin A-like lectins/glucanases"/>
    <property type="match status" value="1"/>
</dbReference>
<evidence type="ECO:0000259" key="5">
    <source>
        <dbReference type="PROSITE" id="PS50188"/>
    </source>
</evidence>
<dbReference type="SMART" id="SM00449">
    <property type="entry name" value="SPRY"/>
    <property type="match status" value="1"/>
</dbReference>
<dbReference type="GO" id="GO:0005737">
    <property type="term" value="C:cytoplasm"/>
    <property type="evidence" value="ECO:0007669"/>
    <property type="project" value="UniProtKB-ARBA"/>
</dbReference>
<dbReference type="OMA" id="SEPKNYP"/>
<keyword evidence="3" id="KW-0862">Zinc</keyword>
<dbReference type="InterPro" id="IPR043136">
    <property type="entry name" value="B30.2/SPRY_sf"/>
</dbReference>
<dbReference type="PANTHER" id="PTHR25465">
    <property type="entry name" value="B-BOX DOMAIN CONTAINING"/>
    <property type="match status" value="1"/>
</dbReference>
<keyword evidence="4" id="KW-0175">Coiled coil</keyword>
<keyword evidence="7" id="KW-1185">Reference proteome</keyword>
<dbReference type="Pfam" id="PF13765">
    <property type="entry name" value="PRY"/>
    <property type="match status" value="1"/>
</dbReference>
<sequence>MEKIKNVQCSGRESEKMLERKQKELYQAVDEVVGLMKKRINERQGEKLTCLEQQKLKLQQESMTLQEAERTLHRALQERKSLLFLQGNKDLHHRLQSLSYLPSVDVPSTIVLDFSEEEQKLDSLIQVINNILKENETLPMPKEVEANQQTTLEPSTLKSLYSWSPRLDLRSAQKSTVISEDLRMVTRTGTQHAYTEHPDRFDFYPQVLSSDSFSSGRYYWEVHVSLSHWCVIGVALNSMKRKGEGNECVLGRNSKSWCVWKYNNKYSACHNDKWTSLTVPVNLDRLGFFLDCEAGELTCFGNSKVLHVFKGDFTDSVKAALGIGYCFGYLFGYWFGGVNNSLQFC</sequence>
<keyword evidence="2" id="KW-0863">Zinc-finger</keyword>
<dbReference type="InterPro" id="IPR001870">
    <property type="entry name" value="B30.2/SPRY"/>
</dbReference>